<organism evidence="1 2">
    <name type="scientific">Funiculus sociatus GB2-A5</name>
    <dbReference type="NCBI Taxonomy" id="2933946"/>
    <lineage>
        <taxon>Bacteria</taxon>
        <taxon>Bacillati</taxon>
        <taxon>Cyanobacteriota</taxon>
        <taxon>Cyanophyceae</taxon>
        <taxon>Coleofasciculales</taxon>
        <taxon>Coleofasciculaceae</taxon>
        <taxon>Funiculus</taxon>
    </lineage>
</organism>
<gene>
    <name evidence="1" type="ORF">NDI37_24975</name>
</gene>
<sequence>MTFKFCKEVCKKFLFLSLWERKAVKFRILVRVVAVSGKSDNRQRQVGKLIVLEAIAHNKKHL</sequence>
<dbReference type="RefSeq" id="WP_190423298.1">
    <property type="nucleotide sequence ID" value="NZ_JAMPKK010000082.1"/>
</dbReference>
<evidence type="ECO:0000313" key="2">
    <source>
        <dbReference type="Proteomes" id="UP001442494"/>
    </source>
</evidence>
<dbReference type="EMBL" id="JAMPKK010000082">
    <property type="protein sequence ID" value="MEP0867705.1"/>
    <property type="molecule type" value="Genomic_DNA"/>
</dbReference>
<protein>
    <recommendedName>
        <fullName evidence="3">Ribosomal protein L14</fullName>
    </recommendedName>
</protein>
<evidence type="ECO:0008006" key="3">
    <source>
        <dbReference type="Google" id="ProtNLM"/>
    </source>
</evidence>
<dbReference type="Proteomes" id="UP001442494">
    <property type="component" value="Unassembled WGS sequence"/>
</dbReference>
<name>A0ABV0JW64_9CYAN</name>
<evidence type="ECO:0000313" key="1">
    <source>
        <dbReference type="EMBL" id="MEP0867705.1"/>
    </source>
</evidence>
<reference evidence="1 2" key="1">
    <citation type="submission" date="2022-04" db="EMBL/GenBank/DDBJ databases">
        <title>Positive selection, recombination, and allopatry shape intraspecific diversity of widespread and dominant cyanobacteria.</title>
        <authorList>
            <person name="Wei J."/>
            <person name="Shu W."/>
            <person name="Hu C."/>
        </authorList>
    </citation>
    <scope>NUCLEOTIDE SEQUENCE [LARGE SCALE GENOMIC DNA]</scope>
    <source>
        <strain evidence="1 2">GB2-A5</strain>
    </source>
</reference>
<proteinExistence type="predicted"/>
<comment type="caution">
    <text evidence="1">The sequence shown here is derived from an EMBL/GenBank/DDBJ whole genome shotgun (WGS) entry which is preliminary data.</text>
</comment>
<keyword evidence="2" id="KW-1185">Reference proteome</keyword>
<accession>A0ABV0JW64</accession>